<evidence type="ECO:0000313" key="4">
    <source>
        <dbReference type="Proteomes" id="UP000694390"/>
    </source>
</evidence>
<evidence type="ECO:0000256" key="1">
    <source>
        <dbReference type="SAM" id="MobiDB-lite"/>
    </source>
</evidence>
<keyword evidence="2" id="KW-1133">Transmembrane helix</keyword>
<evidence type="ECO:0000256" key="2">
    <source>
        <dbReference type="SAM" id="Phobius"/>
    </source>
</evidence>
<protein>
    <submittedName>
        <fullName evidence="3">Uncharacterized protein</fullName>
    </submittedName>
</protein>
<dbReference type="Proteomes" id="UP000694390">
    <property type="component" value="Unassembled WGS sequence"/>
</dbReference>
<keyword evidence="2" id="KW-0472">Membrane</keyword>
<keyword evidence="2" id="KW-0812">Transmembrane</keyword>
<feature type="transmembrane region" description="Helical" evidence="2">
    <location>
        <begin position="22"/>
        <end position="44"/>
    </location>
</feature>
<dbReference type="AlphaFoldDB" id="A0A8C4VXT8"/>
<feature type="region of interest" description="Disordered" evidence="1">
    <location>
        <begin position="55"/>
        <end position="141"/>
    </location>
</feature>
<feature type="compositionally biased region" description="Basic and acidic residues" evidence="1">
    <location>
        <begin position="90"/>
        <end position="104"/>
    </location>
</feature>
<name>A0A8C4VXT8_9SAUR</name>
<proteinExistence type="predicted"/>
<evidence type="ECO:0000313" key="3">
    <source>
        <dbReference type="Ensembl" id="ENSGEVP00005007663.1"/>
    </source>
</evidence>
<sequence length="171" mass="18812">IIQSSQPSSLKLTCRVFLLHRVFAFLPCPLPPVLVATVVLRLLLSLEGVSWPGSGATRRALSTKHSRWPEPSFSLQSLMASHTSNTSQRGEPESRMSAARESHSRGGRSAPGQAESRAREGERFRITEAEGVSSSKGLPGKWGWQTTPRCCNVHPGWARGGWSRLLSKRRL</sequence>
<keyword evidence="4" id="KW-1185">Reference proteome</keyword>
<organism evidence="3 4">
    <name type="scientific">Gopherus evgoodei</name>
    <name type="common">Goodes thornscrub tortoise</name>
    <dbReference type="NCBI Taxonomy" id="1825980"/>
    <lineage>
        <taxon>Eukaryota</taxon>
        <taxon>Metazoa</taxon>
        <taxon>Chordata</taxon>
        <taxon>Craniata</taxon>
        <taxon>Vertebrata</taxon>
        <taxon>Euteleostomi</taxon>
        <taxon>Archelosauria</taxon>
        <taxon>Testudinata</taxon>
        <taxon>Testudines</taxon>
        <taxon>Cryptodira</taxon>
        <taxon>Durocryptodira</taxon>
        <taxon>Testudinoidea</taxon>
        <taxon>Testudinidae</taxon>
        <taxon>Gopherus</taxon>
    </lineage>
</organism>
<accession>A0A8C4VXT8</accession>
<reference evidence="3" key="1">
    <citation type="submission" date="2025-08" db="UniProtKB">
        <authorList>
            <consortium name="Ensembl"/>
        </authorList>
    </citation>
    <scope>IDENTIFICATION</scope>
</reference>
<feature type="compositionally biased region" description="Basic and acidic residues" evidence="1">
    <location>
        <begin position="116"/>
        <end position="128"/>
    </location>
</feature>
<feature type="compositionally biased region" description="Polar residues" evidence="1">
    <location>
        <begin position="73"/>
        <end position="89"/>
    </location>
</feature>
<dbReference type="GeneTree" id="ENSGT00950000185286"/>
<reference evidence="3" key="2">
    <citation type="submission" date="2025-09" db="UniProtKB">
        <authorList>
            <consortium name="Ensembl"/>
        </authorList>
    </citation>
    <scope>IDENTIFICATION</scope>
</reference>
<dbReference type="Ensembl" id="ENSGEVT00005008037.1">
    <property type="protein sequence ID" value="ENSGEVP00005007663.1"/>
    <property type="gene ID" value="ENSGEVG00005005503.1"/>
</dbReference>